<comment type="caution">
    <text evidence="1">The sequence shown here is derived from an EMBL/GenBank/DDBJ whole genome shotgun (WGS) entry which is preliminary data.</text>
</comment>
<dbReference type="EMBL" id="JBHUHF010000001">
    <property type="protein sequence ID" value="MFD2027115.1"/>
    <property type="molecule type" value="Genomic_DNA"/>
</dbReference>
<keyword evidence="2" id="KW-1185">Reference proteome</keyword>
<dbReference type="RefSeq" id="WP_377198878.1">
    <property type="nucleotide sequence ID" value="NZ_JBHUHF010000001.1"/>
</dbReference>
<dbReference type="Proteomes" id="UP001597338">
    <property type="component" value="Unassembled WGS sequence"/>
</dbReference>
<gene>
    <name evidence="1" type="ORF">ACFSL2_16505</name>
</gene>
<organism evidence="1 2">
    <name type="scientific">Promicromonospora aerolata</name>
    <dbReference type="NCBI Taxonomy" id="195749"/>
    <lineage>
        <taxon>Bacteria</taxon>
        <taxon>Bacillati</taxon>
        <taxon>Actinomycetota</taxon>
        <taxon>Actinomycetes</taxon>
        <taxon>Micrococcales</taxon>
        <taxon>Promicromonosporaceae</taxon>
        <taxon>Promicromonospora</taxon>
    </lineage>
</organism>
<evidence type="ECO:0000313" key="2">
    <source>
        <dbReference type="Proteomes" id="UP001597338"/>
    </source>
</evidence>
<evidence type="ECO:0000313" key="1">
    <source>
        <dbReference type="EMBL" id="MFD2027115.1"/>
    </source>
</evidence>
<reference evidence="2" key="1">
    <citation type="journal article" date="2019" name="Int. J. Syst. Evol. Microbiol.">
        <title>The Global Catalogue of Microorganisms (GCM) 10K type strain sequencing project: providing services to taxonomists for standard genome sequencing and annotation.</title>
        <authorList>
            <consortium name="The Broad Institute Genomics Platform"/>
            <consortium name="The Broad Institute Genome Sequencing Center for Infectious Disease"/>
            <person name="Wu L."/>
            <person name="Ma J."/>
        </authorList>
    </citation>
    <scope>NUCLEOTIDE SEQUENCE [LARGE SCALE GENOMIC DNA]</scope>
    <source>
        <strain evidence="2">CCM 7043</strain>
    </source>
</reference>
<sequence>MTTTERSRPSPAYALILPPGFVLIPTRGDVAATVRAKVRALYDTLDDRTRGRLALAERKLAEYATNAGRRGVVDIVLPVSNYWNAPLSIGMGFGPARPDTDPGGTVVRTRAGSALRSVDERPKVPEFETAKAPDGSAMGDGRTVWRTVHHVWKTPDAGAGLLLGTFSVSGDGDPGLAPLADALTELGDTIMGSLAWTGLDDAPPAEPVQGGEQ</sequence>
<name>A0ABW4VCP9_9MICO</name>
<protein>
    <submittedName>
        <fullName evidence="1">Uncharacterized protein</fullName>
    </submittedName>
</protein>
<accession>A0ABW4VCP9</accession>
<proteinExistence type="predicted"/>